<reference evidence="4 5" key="1">
    <citation type="submission" date="2015-10" db="EMBL/GenBank/DDBJ databases">
        <title>Draft Genome of Actinomyces odontolyticus subsp. actinosynbacter strain XH001.</title>
        <authorList>
            <person name="Mclean J.S."/>
            <person name="He X."/>
        </authorList>
    </citation>
    <scope>NUCLEOTIDE SEQUENCE [LARGE SCALE GENOMIC DNA]</scope>
    <source>
        <strain evidence="4 5">XH001</strain>
    </source>
</reference>
<dbReference type="OrthoDB" id="4422177at2"/>
<protein>
    <recommendedName>
        <fullName evidence="6">ABC transporter-associated repeat protein</fullName>
    </recommendedName>
</protein>
<dbReference type="InterPro" id="IPR022435">
    <property type="entry name" value="Surface-anchored_actinobac"/>
</dbReference>
<keyword evidence="3" id="KW-0732">Signal</keyword>
<keyword evidence="2" id="KW-0812">Transmembrane</keyword>
<feature type="region of interest" description="Disordered" evidence="1">
    <location>
        <begin position="496"/>
        <end position="530"/>
    </location>
</feature>
<evidence type="ECO:0000313" key="5">
    <source>
        <dbReference type="Proteomes" id="UP000054686"/>
    </source>
</evidence>
<dbReference type="RefSeq" id="WP_060565838.1">
    <property type="nucleotide sequence ID" value="NZ_CP040006.1"/>
</dbReference>
<feature type="region of interest" description="Disordered" evidence="1">
    <location>
        <begin position="251"/>
        <end position="273"/>
    </location>
</feature>
<keyword evidence="2" id="KW-1133">Transmembrane helix</keyword>
<feature type="signal peptide" evidence="3">
    <location>
        <begin position="1"/>
        <end position="25"/>
    </location>
</feature>
<feature type="transmembrane region" description="Helical" evidence="2">
    <location>
        <begin position="1002"/>
        <end position="1022"/>
    </location>
</feature>
<evidence type="ECO:0008006" key="6">
    <source>
        <dbReference type="Google" id="ProtNLM"/>
    </source>
</evidence>
<sequence length="1025" mass="104981">MSHLRRISTAALALFLALTPAAAWAGPDQDKEWIVTGQHVDAPIPVWHDDTNSFSLNTINMPMEKTALWIPKAWTGTGEKDEAKSQLVIPAKRPDLAFLGTEGTVLNAAPQNPGPGNTPIWAGLGAGEIGDTDKFEGETYTLDLISVDGPGRMEMFIDNGDSVNRFLSSHDTAYRSVYNPRHTHLYTTFTQPGRYVANYKMTARSADGTAIYSSPITPLVWQVGGANPADGTIKDIESAYNAARAERADGNAATPTLTVSHHGEREHPGDNHLTDITLDTGVATDTGRAWITVNGYFLTEVPVEGGRATVSELLGADAAAVQAIYIPSDSASARWISQTVQYSQKDTEPVTVGGTDTILGPSNPDPAPVWNPDHLPISSRRVEVSYDLIPGSTDQYTATVRANDPTLRATYKIEFLESKWDFSPWCSMEGTLGAGGMDTKAQDLGVCQTDPMYMRVTLRPHPLSDAVMTVAEASDVTVGAHVGLTAMLKMRDGVAAPEEPEPAPNPTPAPAPAPDNGGNDPTPDPASSLLSDPVEIARGHLDVRLTQASGEGGLTYGLAVKDDSLTNARTSVLRTVGSTTLTVAPNARFVRPASLSDASYDVLGPVGTATYVLPETQNSDIVWPGLSTEGIDYAALPEGADLTLHLAQAPEGARVAFFQGGTFGAGAKVHFDSSKGDGLVHTTEATHMHGNWVFSAPGTYRIEVGARSGERSLVEPQSFTVIVRSGHRNEQPAPVEEEPVPTPSPGPSPVPEPVPTPAPEPTPAPAPTTDPAPAPSVDPAPAPMPTPFPAPTTDPAPAPSVDPAPAPAPTVDPAPAPAPTTDPAPAPTADPAPAPTADPAPAPTADPAPAPTADPAPAPAPSADPAPMPRPFPAPAPTGGPVRAPAAPATNAGTPASSGATRSPAYAATGGSATGAPAARSNGAATGTTGAASSAPVTAPKAAPAATPSASPSAAPQSGAQSGEVAQSGGVAAPENGTADASGAVPIAAAAESGRSGGWSPYWLVLLVIPAALAGGGAGYLIRTR</sequence>
<dbReference type="AlphaFoldDB" id="A0A0V8RYA9"/>
<feature type="compositionally biased region" description="Pro residues" evidence="1">
    <location>
        <begin position="740"/>
        <end position="878"/>
    </location>
</feature>
<feature type="region of interest" description="Disordered" evidence="1">
    <location>
        <begin position="727"/>
        <end position="980"/>
    </location>
</feature>
<feature type="chain" id="PRO_5039376494" description="ABC transporter-associated repeat protein" evidence="3">
    <location>
        <begin position="26"/>
        <end position="1025"/>
    </location>
</feature>
<evidence type="ECO:0000313" key="4">
    <source>
        <dbReference type="EMBL" id="KSW13055.1"/>
    </source>
</evidence>
<keyword evidence="2" id="KW-0472">Membrane</keyword>
<dbReference type="NCBIfam" id="NF038134">
    <property type="entry name" value="choice_anch_M"/>
    <property type="match status" value="2"/>
</dbReference>
<evidence type="ECO:0000256" key="2">
    <source>
        <dbReference type="SAM" id="Phobius"/>
    </source>
</evidence>
<organism evidence="4 5">
    <name type="scientific">Schaalia odontolytica</name>
    <dbReference type="NCBI Taxonomy" id="1660"/>
    <lineage>
        <taxon>Bacteria</taxon>
        <taxon>Bacillati</taxon>
        <taxon>Actinomycetota</taxon>
        <taxon>Actinomycetes</taxon>
        <taxon>Actinomycetales</taxon>
        <taxon>Actinomycetaceae</taxon>
        <taxon>Schaalia</taxon>
    </lineage>
</organism>
<dbReference type="NCBIfam" id="TIGR03769">
    <property type="entry name" value="P_ac_wall_RPT"/>
    <property type="match status" value="1"/>
</dbReference>
<comment type="caution">
    <text evidence="4">The sequence shown here is derived from an EMBL/GenBank/DDBJ whole genome shotgun (WGS) entry which is preliminary data.</text>
</comment>
<feature type="compositionally biased region" description="Low complexity" evidence="1">
    <location>
        <begin position="903"/>
        <end position="963"/>
    </location>
</feature>
<dbReference type="EMBL" id="LLVT01000001">
    <property type="protein sequence ID" value="KSW13055.1"/>
    <property type="molecule type" value="Genomic_DNA"/>
</dbReference>
<accession>A0A0V8RYA9</accession>
<gene>
    <name evidence="4" type="ORF">APY09_01445</name>
</gene>
<feature type="compositionally biased region" description="Pro residues" evidence="1">
    <location>
        <begin position="502"/>
        <end position="513"/>
    </location>
</feature>
<proteinExistence type="predicted"/>
<evidence type="ECO:0000256" key="1">
    <source>
        <dbReference type="SAM" id="MobiDB-lite"/>
    </source>
</evidence>
<dbReference type="Proteomes" id="UP000054686">
    <property type="component" value="Unassembled WGS sequence"/>
</dbReference>
<feature type="compositionally biased region" description="Basic and acidic residues" evidence="1">
    <location>
        <begin position="261"/>
        <end position="273"/>
    </location>
</feature>
<feature type="compositionally biased region" description="Low complexity" evidence="1">
    <location>
        <begin position="884"/>
        <end position="896"/>
    </location>
</feature>
<name>A0A0V8RYA9_9ACTO</name>
<evidence type="ECO:0000256" key="3">
    <source>
        <dbReference type="SAM" id="SignalP"/>
    </source>
</evidence>